<dbReference type="SUPFAM" id="SSF51735">
    <property type="entry name" value="NAD(P)-binding Rossmann-fold domains"/>
    <property type="match status" value="1"/>
</dbReference>
<comment type="caution">
    <text evidence="2">The sequence shown here is derived from an EMBL/GenBank/DDBJ whole genome shotgun (WGS) entry which is preliminary data.</text>
</comment>
<dbReference type="EMBL" id="CAKLPY010000002">
    <property type="protein sequence ID" value="CAH0996687.1"/>
    <property type="molecule type" value="Genomic_DNA"/>
</dbReference>
<protein>
    <recommendedName>
        <fullName evidence="1">NAD-dependent epimerase/dehydratase domain-containing protein</fullName>
    </recommendedName>
</protein>
<proteinExistence type="predicted"/>
<dbReference type="InterPro" id="IPR001509">
    <property type="entry name" value="Epimerase_deHydtase"/>
</dbReference>
<dbReference type="InterPro" id="IPR036291">
    <property type="entry name" value="NAD(P)-bd_dom_sf"/>
</dbReference>
<evidence type="ECO:0000259" key="1">
    <source>
        <dbReference type="Pfam" id="PF01370"/>
    </source>
</evidence>
<dbReference type="Gene3D" id="3.40.50.720">
    <property type="entry name" value="NAD(P)-binding Rossmann-like Domain"/>
    <property type="match status" value="1"/>
</dbReference>
<reference evidence="2" key="1">
    <citation type="submission" date="2021-12" db="EMBL/GenBank/DDBJ databases">
        <authorList>
            <person name="Rodrigo-Torres L."/>
            <person name="Arahal R. D."/>
            <person name="Lucena T."/>
        </authorList>
    </citation>
    <scope>NUCLEOTIDE SEQUENCE</scope>
    <source>
        <strain evidence="2">CECT 8858</strain>
    </source>
</reference>
<evidence type="ECO:0000313" key="2">
    <source>
        <dbReference type="EMBL" id="CAH0996687.1"/>
    </source>
</evidence>
<dbReference type="Proteomes" id="UP000837932">
    <property type="component" value="Unassembled WGS sequence"/>
</dbReference>
<dbReference type="RefSeq" id="WP_238807240.1">
    <property type="nucleotide sequence ID" value="NZ_CAKLPY010000002.1"/>
</dbReference>
<evidence type="ECO:0000313" key="3">
    <source>
        <dbReference type="Proteomes" id="UP000837932"/>
    </source>
</evidence>
<dbReference type="InterPro" id="IPR050177">
    <property type="entry name" value="Lipid_A_modif_metabolic_enz"/>
</dbReference>
<keyword evidence="3" id="KW-1185">Reference proteome</keyword>
<name>A0ABM9AS25_9BACT</name>
<organism evidence="2 3">
    <name type="scientific">Emticicia aquatica</name>
    <dbReference type="NCBI Taxonomy" id="1681835"/>
    <lineage>
        <taxon>Bacteria</taxon>
        <taxon>Pseudomonadati</taxon>
        <taxon>Bacteroidota</taxon>
        <taxon>Cytophagia</taxon>
        <taxon>Cytophagales</taxon>
        <taxon>Leadbetterellaceae</taxon>
        <taxon>Emticicia</taxon>
    </lineage>
</organism>
<gene>
    <name evidence="2" type="ORF">EMA8858_02821</name>
</gene>
<dbReference type="PANTHER" id="PTHR43245">
    <property type="entry name" value="BIFUNCTIONAL POLYMYXIN RESISTANCE PROTEIN ARNA"/>
    <property type="match status" value="1"/>
</dbReference>
<sequence>MQTILGAGGVIGNALAKELINYTTNIRLVSRNPKKINDTDTTMSADLTDATQVDKAIEGSEIVYLMAGLEYKTKVWQQKWPIIMQNTINACKKHGAKLVFFDNVYMLGKVDGWMTEESPLNPCSKKGEVRAKLNQMILDEIKAGTLQAIIARSADFYGSDAKNSMTESLIFSKLAKGQKPSWLLNDNVKHSFTYTIDAAKGTVILGNTVEAYNQIWHLPTHHDALTGKEFMSICQESFHQGTGHQIMGNLMLWIGGLFMPIVKELKEMSYQNEFEYLFDSTKFEKAFNFSPTPYKEGIIETVKSYQ</sequence>
<feature type="domain" description="NAD-dependent epimerase/dehydratase" evidence="1">
    <location>
        <begin position="4"/>
        <end position="208"/>
    </location>
</feature>
<dbReference type="PANTHER" id="PTHR43245:SF13">
    <property type="entry name" value="UDP-D-APIOSE_UDP-D-XYLOSE SYNTHASE 2"/>
    <property type="match status" value="1"/>
</dbReference>
<accession>A0ABM9AS25</accession>
<dbReference type="Pfam" id="PF01370">
    <property type="entry name" value="Epimerase"/>
    <property type="match status" value="1"/>
</dbReference>